<dbReference type="RefSeq" id="WP_000283270.1">
    <property type="nucleotide sequence ID" value="NZ_NFCF01000088.1"/>
</dbReference>
<evidence type="ECO:0000313" key="1">
    <source>
        <dbReference type="EMBL" id="OTW46222.1"/>
    </source>
</evidence>
<evidence type="ECO:0000313" key="2">
    <source>
        <dbReference type="Proteomes" id="UP000195152"/>
    </source>
</evidence>
<dbReference type="EMBL" id="NFCF01000088">
    <property type="protein sequence ID" value="OTW46222.1"/>
    <property type="molecule type" value="Genomic_DNA"/>
</dbReference>
<dbReference type="Proteomes" id="UP000195152">
    <property type="component" value="Unassembled WGS sequence"/>
</dbReference>
<gene>
    <name evidence="1" type="ORF">BK699_21520</name>
</gene>
<reference evidence="1 2" key="1">
    <citation type="submission" date="2016-10" db="EMBL/GenBank/DDBJ databases">
        <title>Comparative genomics of Bacillus thuringiensis reveals a path to pathogens against multiple invertebrate hosts.</title>
        <authorList>
            <person name="Zheng J."/>
            <person name="Gao Q."/>
            <person name="Liu H."/>
            <person name="Peng D."/>
            <person name="Ruan L."/>
            <person name="Sun M."/>
        </authorList>
    </citation>
    <scope>NUCLEOTIDE SEQUENCE [LARGE SCALE GENOMIC DNA]</scope>
    <source>
        <strain evidence="1">BGSC 4AC1</strain>
    </source>
</reference>
<sequence length="65" mass="7831">MYPKFFDKMAFSKEHKDLLIQLYNKETTRNEYNRVLNNLYETKPKVNENKNPDKVLGSAAKFFNR</sequence>
<protein>
    <submittedName>
        <fullName evidence="1">Uncharacterized protein</fullName>
    </submittedName>
</protein>
<name>A0A242W5C0_BACTU</name>
<proteinExistence type="predicted"/>
<dbReference type="AlphaFoldDB" id="A0A242W5C0"/>
<organism evidence="1 2">
    <name type="scientific">Bacillus thuringiensis serovar mexicanensis</name>
    <dbReference type="NCBI Taxonomy" id="180868"/>
    <lineage>
        <taxon>Bacteria</taxon>
        <taxon>Bacillati</taxon>
        <taxon>Bacillota</taxon>
        <taxon>Bacilli</taxon>
        <taxon>Bacillales</taxon>
        <taxon>Bacillaceae</taxon>
        <taxon>Bacillus</taxon>
        <taxon>Bacillus cereus group</taxon>
    </lineage>
</organism>
<accession>A0A242W5C0</accession>
<comment type="caution">
    <text evidence="1">The sequence shown here is derived from an EMBL/GenBank/DDBJ whole genome shotgun (WGS) entry which is preliminary data.</text>
</comment>